<evidence type="ECO:0000313" key="11">
    <source>
        <dbReference type="EMBL" id="HCT57794.1"/>
    </source>
</evidence>
<keyword evidence="2 8" id="KW-0813">Transport</keyword>
<evidence type="ECO:0000256" key="1">
    <source>
        <dbReference type="ARBA" id="ARBA00004571"/>
    </source>
</evidence>
<dbReference type="Proteomes" id="UP000264071">
    <property type="component" value="Unassembled WGS sequence"/>
</dbReference>
<dbReference type="PANTHER" id="PTHR30069:SF29">
    <property type="entry name" value="HEMOGLOBIN AND HEMOGLOBIN-HAPTOGLOBIN-BINDING PROTEIN 1-RELATED"/>
    <property type="match status" value="1"/>
</dbReference>
<dbReference type="InterPro" id="IPR036942">
    <property type="entry name" value="Beta-barrel_TonB_sf"/>
</dbReference>
<dbReference type="InterPro" id="IPR039426">
    <property type="entry name" value="TonB-dep_rcpt-like"/>
</dbReference>
<evidence type="ECO:0000259" key="10">
    <source>
        <dbReference type="Pfam" id="PF07715"/>
    </source>
</evidence>
<proteinExistence type="inferred from homology"/>
<dbReference type="AlphaFoldDB" id="A0A3D4VAD6"/>
<dbReference type="InterPro" id="IPR037066">
    <property type="entry name" value="Plug_dom_sf"/>
</dbReference>
<dbReference type="GO" id="GO:0009279">
    <property type="term" value="C:cell outer membrane"/>
    <property type="evidence" value="ECO:0007669"/>
    <property type="project" value="UniProtKB-SubCell"/>
</dbReference>
<dbReference type="InterPro" id="IPR012910">
    <property type="entry name" value="Plug_dom"/>
</dbReference>
<dbReference type="PROSITE" id="PS52016">
    <property type="entry name" value="TONB_DEPENDENT_REC_3"/>
    <property type="match status" value="1"/>
</dbReference>
<feature type="signal peptide" evidence="9">
    <location>
        <begin position="1"/>
        <end position="26"/>
    </location>
</feature>
<protein>
    <submittedName>
        <fullName evidence="11">SusC/RagA family TonB-linked outer membrane protein</fullName>
    </submittedName>
</protein>
<dbReference type="SUPFAM" id="SSF49464">
    <property type="entry name" value="Carboxypeptidase regulatory domain-like"/>
    <property type="match status" value="1"/>
</dbReference>
<dbReference type="InterPro" id="IPR023997">
    <property type="entry name" value="TonB-dep_OMP_SusC/RagA_CS"/>
</dbReference>
<keyword evidence="4 8" id="KW-0812">Transmembrane</keyword>
<dbReference type="GO" id="GO:0015344">
    <property type="term" value="F:siderophore uptake transmembrane transporter activity"/>
    <property type="evidence" value="ECO:0007669"/>
    <property type="project" value="TreeGrafter"/>
</dbReference>
<dbReference type="Gene3D" id="2.40.170.20">
    <property type="entry name" value="TonB-dependent receptor, beta-barrel domain"/>
    <property type="match status" value="1"/>
</dbReference>
<evidence type="ECO:0000256" key="4">
    <source>
        <dbReference type="ARBA" id="ARBA00022692"/>
    </source>
</evidence>
<comment type="caution">
    <text evidence="11">The sequence shown here is derived from an EMBL/GenBank/DDBJ whole genome shotgun (WGS) entry which is preliminary data.</text>
</comment>
<dbReference type="NCBIfam" id="TIGR04057">
    <property type="entry name" value="SusC_RagA_signa"/>
    <property type="match status" value="1"/>
</dbReference>
<feature type="chain" id="PRO_5017543531" evidence="9">
    <location>
        <begin position="27"/>
        <end position="1053"/>
    </location>
</feature>
<keyword evidence="7 8" id="KW-0998">Cell outer membrane</keyword>
<dbReference type="PANTHER" id="PTHR30069">
    <property type="entry name" value="TONB-DEPENDENT OUTER MEMBRANE RECEPTOR"/>
    <property type="match status" value="1"/>
</dbReference>
<gene>
    <name evidence="11" type="ORF">DGD08_11390</name>
</gene>
<dbReference type="GO" id="GO:0044718">
    <property type="term" value="P:siderophore transmembrane transport"/>
    <property type="evidence" value="ECO:0007669"/>
    <property type="project" value="TreeGrafter"/>
</dbReference>
<keyword evidence="3 8" id="KW-1134">Transmembrane beta strand</keyword>
<evidence type="ECO:0000256" key="6">
    <source>
        <dbReference type="ARBA" id="ARBA00023136"/>
    </source>
</evidence>
<dbReference type="InterPro" id="IPR008969">
    <property type="entry name" value="CarboxyPept-like_regulatory"/>
</dbReference>
<feature type="domain" description="TonB-dependent receptor plug" evidence="10">
    <location>
        <begin position="141"/>
        <end position="269"/>
    </location>
</feature>
<accession>A0A3D4VAD6</accession>
<evidence type="ECO:0000256" key="5">
    <source>
        <dbReference type="ARBA" id="ARBA00022729"/>
    </source>
</evidence>
<name>A0A3D4VAD6_9BACT</name>
<sequence length="1053" mass="112405">MGLQDPVLSRRLALLAAGLLTFTPHAALTAQSPRGGAAASTTGAQAQRRVTGVVKDGTGRPITFATIAVTGGGTSRVDEAGRYTVTLPASAATILVRAIGFSARELRVAAEVSTLDVVLEPQALSLGEITIVGSASDVARQRATTATANVSAEQVTRAPAQSIEQALQGKIVGASVNMNTGAPGGGGQIQIRGTSSILGSGEPLVVIDGVISSNDAYSAGASTVTRGGTSQDQNVNRLADINPAEIESIEIVKDASATAIYGSRASNGVVVIRTKRGSAGAPRIAVRQSVGTASPLRYLGARNYSNVSEVLALRYGATTNAASQAYLNSRFPTGVIPAEANIDLEREFFRNRQPSYETTISVSGGTSATKYFASATQRNEEGIAVNNAARLQSLRLNLDQTISPDVNLTVSLGVIRNFLRRGLANNDNSFTSPVYAFAYTPGVFDLRERTASGGYVRNPIFGGGFAASNPFETYEYLDYSQDVWRQIGSANLTYTPVQSARHRVTLGVLSGFDRYQQAGRLYSPGFLQYEGRNNLFGTSEQTTVDGLNYNLQPTASWTFAPGGVTFNTSVGGSVEQQSVNNYALIGRGLTPGSELASQGTLSASHGMTRFRDQAVFVSEQLLAFDERLVLNAGLRADRSSANGDTERFFVFPRASAAYRFLAPVSGVDELKLRAGWGQTGNRPRFGDRNQTLDAGGIVQGQPSVQASSIIGNPDITPETLTEVSGGLDLRAFGGRLGFEGTLYRRTITDLLLQPPARPSSGYGTLVINAGALRNQGVELALNGTPLQTRSFSLDSRVTFQRKNELVTNLPESVPPFSPASSFNASFGRNRITQGHQSSEIWGNVPVDASGRILPVGSYVTNPTAIAARVDTVIGNANPDFQMFFENSLRWRRVRLSATADWRHGGDVANTTTKLYDEGGNSRDFTTGITSSNVPRGTPASTLGNVPSTVLGLGDFRFRSWSGGSDARVYLQDGSYFRVREVALTLDAPERLAKVFRASTLNVAVRARNLLLISDYWGYDPEFNNFGNQNLNRFIDTAPYPGARSFHLTFDLTY</sequence>
<dbReference type="Pfam" id="PF07715">
    <property type="entry name" value="Plug"/>
    <property type="match status" value="1"/>
</dbReference>
<keyword evidence="5 9" id="KW-0732">Signal</keyword>
<comment type="similarity">
    <text evidence="8">Belongs to the TonB-dependent receptor family.</text>
</comment>
<organism evidence="11 12">
    <name type="scientific">Gemmatimonas aurantiaca</name>
    <dbReference type="NCBI Taxonomy" id="173480"/>
    <lineage>
        <taxon>Bacteria</taxon>
        <taxon>Pseudomonadati</taxon>
        <taxon>Gemmatimonadota</taxon>
        <taxon>Gemmatimonadia</taxon>
        <taxon>Gemmatimonadales</taxon>
        <taxon>Gemmatimonadaceae</taxon>
        <taxon>Gemmatimonas</taxon>
    </lineage>
</organism>
<dbReference type="Gene3D" id="2.170.130.10">
    <property type="entry name" value="TonB-dependent receptor, plug domain"/>
    <property type="match status" value="1"/>
</dbReference>
<evidence type="ECO:0000256" key="8">
    <source>
        <dbReference type="PROSITE-ProRule" id="PRU01360"/>
    </source>
</evidence>
<dbReference type="NCBIfam" id="TIGR04056">
    <property type="entry name" value="OMP_RagA_SusC"/>
    <property type="match status" value="1"/>
</dbReference>
<evidence type="ECO:0000256" key="2">
    <source>
        <dbReference type="ARBA" id="ARBA00022448"/>
    </source>
</evidence>
<evidence type="ECO:0000313" key="12">
    <source>
        <dbReference type="Proteomes" id="UP000264071"/>
    </source>
</evidence>
<keyword evidence="6 8" id="KW-0472">Membrane</keyword>
<dbReference type="InterPro" id="IPR023996">
    <property type="entry name" value="TonB-dep_OMP_SusC/RagA"/>
</dbReference>
<evidence type="ECO:0000256" key="9">
    <source>
        <dbReference type="SAM" id="SignalP"/>
    </source>
</evidence>
<dbReference type="Gene3D" id="2.60.40.1120">
    <property type="entry name" value="Carboxypeptidase-like, regulatory domain"/>
    <property type="match status" value="1"/>
</dbReference>
<dbReference type="OMA" id="VQGRYNY"/>
<dbReference type="SUPFAM" id="SSF56935">
    <property type="entry name" value="Porins"/>
    <property type="match status" value="1"/>
</dbReference>
<evidence type="ECO:0000256" key="7">
    <source>
        <dbReference type="ARBA" id="ARBA00023237"/>
    </source>
</evidence>
<dbReference type="Pfam" id="PF13620">
    <property type="entry name" value="CarboxypepD_reg"/>
    <property type="match status" value="1"/>
</dbReference>
<dbReference type="EMBL" id="DPIY01000010">
    <property type="protein sequence ID" value="HCT57794.1"/>
    <property type="molecule type" value="Genomic_DNA"/>
</dbReference>
<evidence type="ECO:0000256" key="3">
    <source>
        <dbReference type="ARBA" id="ARBA00022452"/>
    </source>
</evidence>
<comment type="subcellular location">
    <subcellularLocation>
        <location evidence="1 8">Cell outer membrane</location>
        <topology evidence="1 8">Multi-pass membrane protein</topology>
    </subcellularLocation>
</comment>
<reference evidence="11 12" key="1">
    <citation type="journal article" date="2018" name="Nat. Biotechnol.">
        <title>A standardized bacterial taxonomy based on genome phylogeny substantially revises the tree of life.</title>
        <authorList>
            <person name="Parks D.H."/>
            <person name="Chuvochina M."/>
            <person name="Waite D.W."/>
            <person name="Rinke C."/>
            <person name="Skarshewski A."/>
            <person name="Chaumeil P.A."/>
            <person name="Hugenholtz P."/>
        </authorList>
    </citation>
    <scope>NUCLEOTIDE SEQUENCE [LARGE SCALE GENOMIC DNA]</scope>
    <source>
        <strain evidence="11">UBA8844</strain>
    </source>
</reference>